<name>A0ABD1XGX1_9MARC</name>
<gene>
    <name evidence="1" type="ORF">R1flu_026785</name>
</gene>
<comment type="caution">
    <text evidence="1">The sequence shown here is derived from an EMBL/GenBank/DDBJ whole genome shotgun (WGS) entry which is preliminary data.</text>
</comment>
<evidence type="ECO:0000313" key="2">
    <source>
        <dbReference type="Proteomes" id="UP001605036"/>
    </source>
</evidence>
<dbReference type="EMBL" id="JBHFFA010000008">
    <property type="protein sequence ID" value="KAL2608212.1"/>
    <property type="molecule type" value="Genomic_DNA"/>
</dbReference>
<accession>A0ABD1XGX1</accession>
<evidence type="ECO:0000313" key="1">
    <source>
        <dbReference type="EMBL" id="KAL2608212.1"/>
    </source>
</evidence>
<sequence length="235" mass="26821">MKTTLEVEFCIEGSISHPDKFGWYHDQLRLSFMIKSTTKMKFDGRRLKFSVKQSSKEESRAGETSNQRSSAQVEIDCLGGNYSIGKVGGPAEVTYLASIFPPFPLLDVWDPVDGELAHISGMMSVVSIQVEGDWIIREDGNNSGTSNTTEESNERFCTYKFICRRDLKLIRKIQASLETSRKGETVMILQKLVRNFLINHSFSHMQRLQRVHPYEWNMVGRPEAPCPRPADQMIH</sequence>
<protein>
    <submittedName>
        <fullName evidence="1">Uncharacterized protein</fullName>
    </submittedName>
</protein>
<dbReference type="Proteomes" id="UP001605036">
    <property type="component" value="Unassembled WGS sequence"/>
</dbReference>
<keyword evidence="2" id="KW-1185">Reference proteome</keyword>
<proteinExistence type="predicted"/>
<reference evidence="1 2" key="1">
    <citation type="submission" date="2024-09" db="EMBL/GenBank/DDBJ databases">
        <title>Chromosome-scale assembly of Riccia fluitans.</title>
        <authorList>
            <person name="Paukszto L."/>
            <person name="Sawicki J."/>
            <person name="Karawczyk K."/>
            <person name="Piernik-Szablinska J."/>
            <person name="Szczecinska M."/>
            <person name="Mazdziarz M."/>
        </authorList>
    </citation>
    <scope>NUCLEOTIDE SEQUENCE [LARGE SCALE GENOMIC DNA]</scope>
    <source>
        <strain evidence="1">Rf_01</strain>
        <tissue evidence="1">Aerial parts of the thallus</tissue>
    </source>
</reference>
<dbReference type="AlphaFoldDB" id="A0ABD1XGX1"/>
<organism evidence="1 2">
    <name type="scientific">Riccia fluitans</name>
    <dbReference type="NCBI Taxonomy" id="41844"/>
    <lineage>
        <taxon>Eukaryota</taxon>
        <taxon>Viridiplantae</taxon>
        <taxon>Streptophyta</taxon>
        <taxon>Embryophyta</taxon>
        <taxon>Marchantiophyta</taxon>
        <taxon>Marchantiopsida</taxon>
        <taxon>Marchantiidae</taxon>
        <taxon>Marchantiales</taxon>
        <taxon>Ricciaceae</taxon>
        <taxon>Riccia</taxon>
    </lineage>
</organism>